<protein>
    <submittedName>
        <fullName evidence="1">Heptaprenyl diphosphate synthase</fullName>
        <ecNumber evidence="1">2.5.1.30</ecNumber>
    </submittedName>
</protein>
<dbReference type="Pfam" id="PF07307">
    <property type="entry name" value="HEPPP_synt_1"/>
    <property type="match status" value="1"/>
</dbReference>
<name>A0A927MGQ7_9BACL</name>
<organism evidence="1 2">
    <name type="scientific">Sporosarcina limicola</name>
    <dbReference type="NCBI Taxonomy" id="34101"/>
    <lineage>
        <taxon>Bacteria</taxon>
        <taxon>Bacillati</taxon>
        <taxon>Bacillota</taxon>
        <taxon>Bacilli</taxon>
        <taxon>Bacillales</taxon>
        <taxon>Caryophanaceae</taxon>
        <taxon>Sporosarcina</taxon>
    </lineage>
</organism>
<dbReference type="AlphaFoldDB" id="A0A927MGQ7"/>
<dbReference type="EC" id="2.5.1.30" evidence="1"/>
<dbReference type="InterPro" id="IPR009920">
    <property type="entry name" value="HEPPP_synth_su1"/>
</dbReference>
<dbReference type="GO" id="GO:0000010">
    <property type="term" value="F:heptaprenyl diphosphate synthase activity"/>
    <property type="evidence" value="ECO:0007669"/>
    <property type="project" value="UniProtKB-EC"/>
</dbReference>
<reference evidence="1" key="1">
    <citation type="submission" date="2020-10" db="EMBL/GenBank/DDBJ databases">
        <title>Genomic Encyclopedia of Type Strains, Phase IV (KMG-IV): sequencing the most valuable type-strain genomes for metagenomic binning, comparative biology and taxonomic classification.</title>
        <authorList>
            <person name="Goeker M."/>
        </authorList>
    </citation>
    <scope>NUCLEOTIDE SEQUENCE</scope>
    <source>
        <strain evidence="1">DSM 13886</strain>
    </source>
</reference>
<proteinExistence type="predicted"/>
<comment type="caution">
    <text evidence="1">The sequence shown here is derived from an EMBL/GenBank/DDBJ whole genome shotgun (WGS) entry which is preliminary data.</text>
</comment>
<dbReference type="GO" id="GO:0009234">
    <property type="term" value="P:menaquinone biosynthetic process"/>
    <property type="evidence" value="ECO:0007669"/>
    <property type="project" value="InterPro"/>
</dbReference>
<dbReference type="EMBL" id="JADBEL010000004">
    <property type="protein sequence ID" value="MBE1554110.1"/>
    <property type="molecule type" value="Genomic_DNA"/>
</dbReference>
<keyword evidence="2" id="KW-1185">Reference proteome</keyword>
<evidence type="ECO:0000313" key="1">
    <source>
        <dbReference type="EMBL" id="MBE1554110.1"/>
    </source>
</evidence>
<sequence length="246" mass="27883">MEKQKMKQYIENYISEVERSIYEPIVNRDVRCITVDDVKAFFLLLPMLNGEKWTSSMNTAAIAIGAVHAAFDAHDRIDLSDATTKQQQLTVLSGDHFSGIHYRLLASQSEYKFIRSLSKTIGAINEMKTIFHEQLPDGPGKLIEAVRVIEAGCITNFLHTFGFMQYIPLANAVLPLLKLDKGFSKHKLELSTYGRPDRTLDTAFVDQAIVLLMTELQVAIVEADFLKPFFQQEIRNMAIPLFDKPI</sequence>
<evidence type="ECO:0000313" key="2">
    <source>
        <dbReference type="Proteomes" id="UP000658225"/>
    </source>
</evidence>
<dbReference type="Gene3D" id="1.20.120.1450">
    <property type="match status" value="1"/>
</dbReference>
<dbReference type="Proteomes" id="UP000658225">
    <property type="component" value="Unassembled WGS sequence"/>
</dbReference>
<keyword evidence="1" id="KW-0808">Transferase</keyword>
<gene>
    <name evidence="1" type="ORF">H4683_001185</name>
</gene>
<dbReference type="RefSeq" id="WP_192597899.1">
    <property type="nucleotide sequence ID" value="NZ_JADBEL010000004.1"/>
</dbReference>
<accession>A0A927MGQ7</accession>